<dbReference type="InterPro" id="IPR007495">
    <property type="entry name" value="NqrM"/>
</dbReference>
<accession>A0A2H9TA41</accession>
<protein>
    <recommendedName>
        <fullName evidence="2">(Na+)-NQR maturation NqrM</fullName>
    </recommendedName>
</protein>
<evidence type="ECO:0008006" key="2">
    <source>
        <dbReference type="Google" id="ProtNLM"/>
    </source>
</evidence>
<sequence length="81" mass="8714">MSLFITTFCVFLFIIAIMAIGVIFSNKPIKGSCGGLSTLGLKDSCPICGGGDDEPEMATRSSDRKLDVFYDAMAESSKQHE</sequence>
<proteinExistence type="predicted"/>
<dbReference type="Pfam" id="PF04400">
    <property type="entry name" value="NqrM"/>
    <property type="match status" value="1"/>
</dbReference>
<comment type="caution">
    <text evidence="1">The sequence shown here is derived from an EMBL/GenBank/DDBJ whole genome shotgun (WGS) entry which is preliminary data.</text>
</comment>
<dbReference type="AlphaFoldDB" id="A0A2H9TA41"/>
<dbReference type="PANTHER" id="PTHR40691">
    <property type="entry name" value="(NA+)-NQR MATURATION NQRM"/>
    <property type="match status" value="1"/>
</dbReference>
<evidence type="ECO:0000313" key="1">
    <source>
        <dbReference type="EMBL" id="PJE80064.1"/>
    </source>
</evidence>
<name>A0A2H9TA41_9ZZZZ</name>
<reference evidence="1" key="1">
    <citation type="journal article" date="2017" name="Appl. Environ. Microbiol.">
        <title>Molecular characterization of an Endozoicomonas-like organism causing infection in king scallop Pecten maximus L.</title>
        <authorList>
            <person name="Cano I."/>
            <person name="van Aerle R."/>
            <person name="Ross S."/>
            <person name="Verner-Jeffreys D.W."/>
            <person name="Paley R.K."/>
            <person name="Rimmer G."/>
            <person name="Ryder D."/>
            <person name="Hooper P."/>
            <person name="Stone D."/>
            <person name="Feist S.W."/>
        </authorList>
    </citation>
    <scope>NUCLEOTIDE SEQUENCE</scope>
</reference>
<dbReference type="PANTHER" id="PTHR40691:SF3">
    <property type="entry name" value="(NA+)-NQR MATURATION NQRM"/>
    <property type="match status" value="1"/>
</dbReference>
<dbReference type="EMBL" id="NSIT01000034">
    <property type="protein sequence ID" value="PJE80064.1"/>
    <property type="molecule type" value="Genomic_DNA"/>
</dbReference>
<gene>
    <name evidence="1" type="ORF">CI610_00963</name>
</gene>
<organism evidence="1">
    <name type="scientific">invertebrate metagenome</name>
    <dbReference type="NCBI Taxonomy" id="1711999"/>
    <lineage>
        <taxon>unclassified sequences</taxon>
        <taxon>metagenomes</taxon>
        <taxon>organismal metagenomes</taxon>
    </lineage>
</organism>